<feature type="domain" description="Polysaccharide pyruvyl transferase" evidence="1">
    <location>
        <begin position="15"/>
        <end position="302"/>
    </location>
</feature>
<dbReference type="Proteomes" id="UP000195772">
    <property type="component" value="Unassembled WGS sequence"/>
</dbReference>
<sequence length="361" mass="41260">MDKKIGILTFHAADNYGAVLQAYALQHYLENKGAHVEIIDFVTPQVEKANNIFFVSKRGVLSKWIVKGLILLHYRKLKRRKDGFDHFRQTYLHLSRRFTSVEDIKTNGLGRHVYITGSDQVFNPLIKNAEIYYLGFETAKVTKVAYAPSFGIKDFTLVDEKIRNYIKEFDYLSCREKDGAEFLAAVCGRPVPVVADPVFLVDVMWWKNILPAQKLKNYVFVYDLNGGKSLIRLANKVKQATGLPVICLTARKYTKGRYNVDKLCYDSSPCEFLSYISGADYVVTDSFHGLAFSLLFKTKVISYVALPMSASRIYSIMDCLDLTRQIVEDVDKFKMDTITFPEYGSKLDKLIADSKCFLDRI</sequence>
<dbReference type="InterPro" id="IPR007345">
    <property type="entry name" value="Polysacch_pyruvyl_Trfase"/>
</dbReference>
<name>A0A1Y3QUG7_9BACT</name>
<dbReference type="RefSeq" id="WP_087402588.1">
    <property type="nucleotide sequence ID" value="NZ_BAAFKZ010000038.1"/>
</dbReference>
<dbReference type="AlphaFoldDB" id="A0A1Y3QUG7"/>
<gene>
    <name evidence="2" type="ORF">B5G41_09450</name>
</gene>
<accession>A0A1Y3QUG7</accession>
<evidence type="ECO:0000259" key="1">
    <source>
        <dbReference type="Pfam" id="PF04230"/>
    </source>
</evidence>
<comment type="caution">
    <text evidence="2">The sequence shown here is derived from an EMBL/GenBank/DDBJ whole genome shotgun (WGS) entry which is preliminary data.</text>
</comment>
<dbReference type="OrthoDB" id="9799278at2"/>
<protein>
    <recommendedName>
        <fullName evidence="1">Polysaccharide pyruvyl transferase domain-containing protein</fullName>
    </recommendedName>
</protein>
<evidence type="ECO:0000313" key="3">
    <source>
        <dbReference type="Proteomes" id="UP000195772"/>
    </source>
</evidence>
<organism evidence="2 3">
    <name type="scientific">Alistipes onderdonkii</name>
    <dbReference type="NCBI Taxonomy" id="328813"/>
    <lineage>
        <taxon>Bacteria</taxon>
        <taxon>Pseudomonadati</taxon>
        <taxon>Bacteroidota</taxon>
        <taxon>Bacteroidia</taxon>
        <taxon>Bacteroidales</taxon>
        <taxon>Rikenellaceae</taxon>
        <taxon>Alistipes</taxon>
    </lineage>
</organism>
<reference evidence="3" key="1">
    <citation type="submission" date="2017-04" db="EMBL/GenBank/DDBJ databases">
        <title>Function of individual gut microbiota members based on whole genome sequencing of pure cultures obtained from chicken caecum.</title>
        <authorList>
            <person name="Medvecky M."/>
            <person name="Cejkova D."/>
            <person name="Polansky O."/>
            <person name="Karasova D."/>
            <person name="Kubasova T."/>
            <person name="Cizek A."/>
            <person name="Rychlik I."/>
        </authorList>
    </citation>
    <scope>NUCLEOTIDE SEQUENCE [LARGE SCALE GENOMIC DNA]</scope>
    <source>
        <strain evidence="3">An90</strain>
    </source>
</reference>
<evidence type="ECO:0000313" key="2">
    <source>
        <dbReference type="EMBL" id="OUN02755.1"/>
    </source>
</evidence>
<proteinExistence type="predicted"/>
<dbReference type="Pfam" id="PF04230">
    <property type="entry name" value="PS_pyruv_trans"/>
    <property type="match status" value="1"/>
</dbReference>
<dbReference type="EMBL" id="NFHB01000006">
    <property type="protein sequence ID" value="OUN02755.1"/>
    <property type="molecule type" value="Genomic_DNA"/>
</dbReference>